<organism evidence="1">
    <name type="scientific">Flavobacterium sp. WC2416</name>
    <dbReference type="NCBI Taxonomy" id="3234141"/>
    <lineage>
        <taxon>Bacteria</taxon>
        <taxon>Pseudomonadati</taxon>
        <taxon>Bacteroidota</taxon>
        <taxon>Flavobacteriia</taxon>
        <taxon>Flavobacteriales</taxon>
        <taxon>Flavobacteriaceae</taxon>
        <taxon>Flavobacterium</taxon>
    </lineage>
</organism>
<protein>
    <submittedName>
        <fullName evidence="1">Uncharacterized protein</fullName>
    </submittedName>
</protein>
<name>A0AB39WA94_9FLAO</name>
<evidence type="ECO:0000313" key="1">
    <source>
        <dbReference type="EMBL" id="XDU97182.1"/>
    </source>
</evidence>
<gene>
    <name evidence="1" type="ORF">AB3G39_08300</name>
</gene>
<reference evidence="1" key="1">
    <citation type="submission" date="2024-07" db="EMBL/GenBank/DDBJ databases">
        <authorList>
            <person name="Biller S.J."/>
        </authorList>
    </citation>
    <scope>NUCLEOTIDE SEQUENCE</scope>
    <source>
        <strain evidence="1">WC2416</strain>
    </source>
</reference>
<dbReference type="AlphaFoldDB" id="A0AB39WA94"/>
<sequence length="177" mass="20122">MNTRILLSENNAAAESLINQKQLGYKNGVQLLAGLAKLGLELESVNNWETDVLPHFKTDFPNSTLDFNLDSRGIKDEFKALEVFYNKNRGSLSFVAPTAEELEAIREKYRVYATVKQAEALEVVERVANDLNKLKSEFGFNLNFGYVSQLFYPLRQTADYKVEVSQEGLLSYLKKLE</sequence>
<dbReference type="RefSeq" id="WP_369769244.1">
    <property type="nucleotide sequence ID" value="NZ_CP165626.1"/>
</dbReference>
<dbReference type="EMBL" id="CP165626">
    <property type="protein sequence ID" value="XDU97182.1"/>
    <property type="molecule type" value="Genomic_DNA"/>
</dbReference>
<accession>A0AB39WA94</accession>
<proteinExistence type="predicted"/>